<protein>
    <submittedName>
        <fullName evidence="4">Unannotated protein</fullName>
    </submittedName>
</protein>
<dbReference type="GO" id="GO:0097367">
    <property type="term" value="F:carbohydrate derivative binding"/>
    <property type="evidence" value="ECO:0007669"/>
    <property type="project" value="InterPro"/>
</dbReference>
<dbReference type="EMBL" id="CAFBMP010000007">
    <property type="protein sequence ID" value="CAB4900142.1"/>
    <property type="molecule type" value="Genomic_DNA"/>
</dbReference>
<dbReference type="PROSITE" id="PS51463">
    <property type="entry name" value="P_GLUCOSE_ISOMERASE_3"/>
    <property type="match status" value="1"/>
</dbReference>
<evidence type="ECO:0000313" key="4">
    <source>
        <dbReference type="EMBL" id="CAB4900142.1"/>
    </source>
</evidence>
<keyword evidence="1" id="KW-0312">Gluconeogenesis</keyword>
<dbReference type="PANTHER" id="PTHR11469:SF1">
    <property type="entry name" value="GLUCOSE-6-PHOSPHATE ISOMERASE"/>
    <property type="match status" value="1"/>
</dbReference>
<dbReference type="GO" id="GO:0048029">
    <property type="term" value="F:monosaccharide binding"/>
    <property type="evidence" value="ECO:0007669"/>
    <property type="project" value="TreeGrafter"/>
</dbReference>
<evidence type="ECO:0000256" key="2">
    <source>
        <dbReference type="ARBA" id="ARBA00023152"/>
    </source>
</evidence>
<dbReference type="SUPFAM" id="SSF53697">
    <property type="entry name" value="SIS domain"/>
    <property type="match status" value="1"/>
</dbReference>
<dbReference type="InterPro" id="IPR001672">
    <property type="entry name" value="G6P_Isomerase"/>
</dbReference>
<dbReference type="GO" id="GO:0051156">
    <property type="term" value="P:glucose 6-phosphate metabolic process"/>
    <property type="evidence" value="ECO:0007669"/>
    <property type="project" value="TreeGrafter"/>
</dbReference>
<dbReference type="GO" id="GO:0005829">
    <property type="term" value="C:cytosol"/>
    <property type="evidence" value="ECO:0007669"/>
    <property type="project" value="TreeGrafter"/>
</dbReference>
<dbReference type="GO" id="GO:0004347">
    <property type="term" value="F:glucose-6-phosphate isomerase activity"/>
    <property type="evidence" value="ECO:0007669"/>
    <property type="project" value="InterPro"/>
</dbReference>
<name>A0A6J7FW98_9ZZZZ</name>
<gene>
    <name evidence="4" type="ORF">UFOPK3608_00284</name>
</gene>
<dbReference type="PANTHER" id="PTHR11469">
    <property type="entry name" value="GLUCOSE-6-PHOSPHATE ISOMERASE"/>
    <property type="match status" value="1"/>
</dbReference>
<dbReference type="GO" id="GO:0006096">
    <property type="term" value="P:glycolytic process"/>
    <property type="evidence" value="ECO:0007669"/>
    <property type="project" value="UniProtKB-KW"/>
</dbReference>
<dbReference type="GO" id="GO:0006094">
    <property type="term" value="P:gluconeogenesis"/>
    <property type="evidence" value="ECO:0007669"/>
    <property type="project" value="UniProtKB-KW"/>
</dbReference>
<organism evidence="4">
    <name type="scientific">freshwater metagenome</name>
    <dbReference type="NCBI Taxonomy" id="449393"/>
    <lineage>
        <taxon>unclassified sequences</taxon>
        <taxon>metagenomes</taxon>
        <taxon>ecological metagenomes</taxon>
    </lineage>
</organism>
<keyword evidence="3" id="KW-0413">Isomerase</keyword>
<keyword evidence="2" id="KW-0324">Glycolysis</keyword>
<proteinExistence type="predicted"/>
<reference evidence="4" key="1">
    <citation type="submission" date="2020-05" db="EMBL/GenBank/DDBJ databases">
        <authorList>
            <person name="Chiriac C."/>
            <person name="Salcher M."/>
            <person name="Ghai R."/>
            <person name="Kavagutti S V."/>
        </authorList>
    </citation>
    <scope>NUCLEOTIDE SEQUENCE</scope>
</reference>
<evidence type="ECO:0000256" key="1">
    <source>
        <dbReference type="ARBA" id="ARBA00022432"/>
    </source>
</evidence>
<evidence type="ECO:0000256" key="3">
    <source>
        <dbReference type="ARBA" id="ARBA00023235"/>
    </source>
</evidence>
<dbReference type="InterPro" id="IPR046348">
    <property type="entry name" value="SIS_dom_sf"/>
</dbReference>
<dbReference type="AlphaFoldDB" id="A0A6J7FW98"/>
<accession>A0A6J7FW98</accession>
<dbReference type="Pfam" id="PF00342">
    <property type="entry name" value="PGI"/>
    <property type="match status" value="1"/>
</dbReference>
<dbReference type="Gene3D" id="3.40.50.10490">
    <property type="entry name" value="Glucose-6-phosphate isomerase like protein, domain 1"/>
    <property type="match status" value="3"/>
</dbReference>
<sequence length="504" mass="55082">MKISGIKANNVDLSILADLNAVAKRLANQDSTIWGPNTEAKTRLNWVTLPIKSRELLPILDAISAWSRSYGHEYFILCGMGGSSLAPEVIASTYRKSLVVLDSTDPAQILNSLPGDLSKTLVIISSKSGTTIETQSQFEFYKKKFIDNNLDPLDHIIMITDPGTLFDESSRSAGYKVINADPNVGGRFSALSAFGLVPAALLGVDVSILLDDAEKVSKSFVDLNSPAAVIAAALYSLTDQFIEFSDSNSHTAGLSDWIEQLIAESTGKDKTGRLPVIVEEVSSSASTIKIGFAEGPYDLIIEATLGEQFILWEWVTALLCYLLRVDPFNQPNVTEAKDRTSNILGTKSGDTLTIPPLVFEDTDFAIFSYINLSSISEFIKLSTGYFAVMAYLTRGKDDEIIKIRSLISTKSNVPTTFGWGPRFLHSTGQFHKGGQTNGAFIQITGEIDVDVLIPNKEFTFKQLQMAQALGDAQALSERGLPIIRIHLKNRKKGISRIIAELEKN</sequence>